<keyword evidence="2 3" id="KW-0808">Transferase</keyword>
<dbReference type="SUPFAM" id="SSF64005">
    <property type="entry name" value="Undecaprenyl diphosphate synthase"/>
    <property type="match status" value="1"/>
</dbReference>
<dbReference type="InterPro" id="IPR001441">
    <property type="entry name" value="UPP_synth-like"/>
</dbReference>
<dbReference type="Gene3D" id="3.40.1180.10">
    <property type="entry name" value="Decaprenyl diphosphate synthase-like"/>
    <property type="match status" value="1"/>
</dbReference>
<dbReference type="InterPro" id="IPR036424">
    <property type="entry name" value="UPP_synth-like_sf"/>
</dbReference>
<dbReference type="GO" id="GO:0016094">
    <property type="term" value="P:polyprenol biosynthetic process"/>
    <property type="evidence" value="ECO:0007669"/>
    <property type="project" value="TreeGrafter"/>
</dbReference>
<evidence type="ECO:0000313" key="3">
    <source>
        <dbReference type="EMBL" id="MPN31237.1"/>
    </source>
</evidence>
<evidence type="ECO:0000256" key="2">
    <source>
        <dbReference type="ARBA" id="ARBA00022679"/>
    </source>
</evidence>
<dbReference type="PANTHER" id="PTHR10291:SF0">
    <property type="entry name" value="DEHYDRODOLICHYL DIPHOSPHATE SYNTHASE 2"/>
    <property type="match status" value="1"/>
</dbReference>
<accession>A0A645GWZ8</accession>
<dbReference type="AlphaFoldDB" id="A0A645GWZ8"/>
<dbReference type="Pfam" id="PF01255">
    <property type="entry name" value="Prenyltransf"/>
    <property type="match status" value="1"/>
</dbReference>
<comment type="cofactor">
    <cofactor evidence="1">
        <name>Mg(2+)</name>
        <dbReference type="ChEBI" id="CHEBI:18420"/>
    </cofactor>
</comment>
<dbReference type="EMBL" id="VSSQ01082694">
    <property type="protein sequence ID" value="MPN31237.1"/>
    <property type="molecule type" value="Genomic_DNA"/>
</dbReference>
<dbReference type="InterPro" id="IPR018520">
    <property type="entry name" value="UPP_synth-like_CS"/>
</dbReference>
<dbReference type="PANTHER" id="PTHR10291">
    <property type="entry name" value="DEHYDRODOLICHYL DIPHOSPHATE SYNTHASE FAMILY MEMBER"/>
    <property type="match status" value="1"/>
</dbReference>
<evidence type="ECO:0000256" key="1">
    <source>
        <dbReference type="ARBA" id="ARBA00001946"/>
    </source>
</evidence>
<dbReference type="NCBIfam" id="TIGR00055">
    <property type="entry name" value="uppS"/>
    <property type="match status" value="1"/>
</dbReference>
<comment type="caution">
    <text evidence="3">The sequence shown here is derived from an EMBL/GenBank/DDBJ whole genome shotgun (WGS) entry which is preliminary data.</text>
</comment>
<name>A0A645GWZ8_9ZZZZ</name>
<protein>
    <submittedName>
        <fullName evidence="3">Ditrans,polycis-undecaprenyl-diphosphate synthase ((2E,6E)-farnesyl-diphosphate specific)</fullName>
        <ecNumber evidence="3">2.5.1.31</ecNumber>
    </submittedName>
</protein>
<organism evidence="3">
    <name type="scientific">bioreactor metagenome</name>
    <dbReference type="NCBI Taxonomy" id="1076179"/>
    <lineage>
        <taxon>unclassified sequences</taxon>
        <taxon>metagenomes</taxon>
        <taxon>ecological metagenomes</taxon>
    </lineage>
</organism>
<gene>
    <name evidence="3" type="primary">uppS_61</name>
    <name evidence="3" type="ORF">SDC9_178711</name>
</gene>
<sequence length="123" mass="14511">MELTKNGKKFTFNICLNYGGKAEILKATKEIAEDYKKGLIIADEIDEKLFESHLYTKDLPPVDLMIRTSGEMRTSNYLPWQIAYAEMMFPLVPWPDFTKEEFRKCLEDFKNRDRRYGGIKDEK</sequence>
<proteinExistence type="predicted"/>
<dbReference type="EC" id="2.5.1.31" evidence="3"/>
<reference evidence="3" key="1">
    <citation type="submission" date="2019-08" db="EMBL/GenBank/DDBJ databases">
        <authorList>
            <person name="Kucharzyk K."/>
            <person name="Murdoch R.W."/>
            <person name="Higgins S."/>
            <person name="Loffler F."/>
        </authorList>
    </citation>
    <scope>NUCLEOTIDE SEQUENCE</scope>
</reference>
<dbReference type="GO" id="GO:0008834">
    <property type="term" value="F:ditrans,polycis-undecaprenyl-diphosphate synthase [(2E,6E)-farnesyl-diphosphate specific] activity"/>
    <property type="evidence" value="ECO:0007669"/>
    <property type="project" value="UniProtKB-EC"/>
</dbReference>
<dbReference type="PROSITE" id="PS01066">
    <property type="entry name" value="UPP_SYNTHASE"/>
    <property type="match status" value="1"/>
</dbReference>
<dbReference type="CDD" id="cd00475">
    <property type="entry name" value="Cis_IPPS"/>
    <property type="match status" value="1"/>
</dbReference>